<reference evidence="4" key="1">
    <citation type="journal article" date="2021" name="Front. Microbiol.">
        <title>Genomic Analysis of the 1-Aminocyclopropane-1-Carboxylate Deaminase-Producing Pseudomonas thivervalensis SC5 Reveals Its Multifaceted Roles in Soil and in Beneficial Interactions With Plants.</title>
        <authorList>
            <person name="Nascimento F.X."/>
            <person name="Uron P."/>
            <person name="Glick B.R."/>
            <person name="Giachini A."/>
            <person name="Rossi M.J."/>
        </authorList>
    </citation>
    <scope>NUCLEOTIDE SEQUENCE [LARGE SCALE GENOMIC DNA]</scope>
    <source>
        <strain evidence="4">PLM3</strain>
    </source>
</reference>
<organism evidence="3 4">
    <name type="scientific">Pseudomonas thivervalensis</name>
    <dbReference type="NCBI Taxonomy" id="86265"/>
    <lineage>
        <taxon>Bacteria</taxon>
        <taxon>Pseudomonadati</taxon>
        <taxon>Pseudomonadota</taxon>
        <taxon>Gammaproteobacteria</taxon>
        <taxon>Pseudomonadales</taxon>
        <taxon>Pseudomonadaceae</taxon>
        <taxon>Pseudomonas</taxon>
    </lineage>
</organism>
<evidence type="ECO:0008006" key="5">
    <source>
        <dbReference type="Google" id="ProtNLM"/>
    </source>
</evidence>
<evidence type="ECO:0000313" key="4">
    <source>
        <dbReference type="Proteomes" id="UP000251666"/>
    </source>
</evidence>
<keyword evidence="2" id="KW-0732">Signal</keyword>
<evidence type="ECO:0000313" key="3">
    <source>
        <dbReference type="EMBL" id="AXA59307.1"/>
    </source>
</evidence>
<sequence>MRSFVSSVLLSTVLAAPAVAEPRAFSVNDRSGQYLVEVLFAAPPEDPHQLAQAFFTVRDSKTLEVLQQLQTPAGNVPVDRNGKVDNWLLGPQSLLYFDDFNFDGRQDLAIRNGNHPDAIYTPTFDVYLQDPQTTQWVLNPALTSLAKEDSNGMFSVSPLDGVLLSQTDRDDRWSRATHWKMRGDELVLLYSDTEEKIQPSEPGENTSMPSGYTLRTTGELKEGQWHEQSSLEGPENEDPVILAGTLDGKTPVELWYQAQGSVIIGEVRYTQTGNGEPIKLLGIREDVDDDLISLQEYADDGDRTGTWRISRENGEPYSFTGTWTSDAKDDGRQWAVLLHDEERELDVDKIDDVDADQRSGHYRMRQDAFGRDADLDLKILPDRDANGKEVAEFTVTLKDRGTERHTVPMETDNLIIVREPQACEKSGPYHIQLVKGFAVIGYNAVPESQDGLAGVYLKQR</sequence>
<dbReference type="Proteomes" id="UP000251666">
    <property type="component" value="Chromosome"/>
</dbReference>
<gene>
    <name evidence="3" type="ORF">CEQ51_04205</name>
</gene>
<accession>A0A2Z4Z6T1</accession>
<dbReference type="EMBL" id="CP022202">
    <property type="protein sequence ID" value="AXA59307.1"/>
    <property type="molecule type" value="Genomic_DNA"/>
</dbReference>
<dbReference type="RefSeq" id="WP_208666524.1">
    <property type="nucleotide sequence ID" value="NZ_CP022201.1"/>
</dbReference>
<feature type="region of interest" description="Disordered" evidence="1">
    <location>
        <begin position="195"/>
        <end position="214"/>
    </location>
</feature>
<keyword evidence="4" id="KW-1185">Reference proteome</keyword>
<feature type="signal peptide" evidence="2">
    <location>
        <begin position="1"/>
        <end position="20"/>
    </location>
</feature>
<evidence type="ECO:0000256" key="1">
    <source>
        <dbReference type="SAM" id="MobiDB-lite"/>
    </source>
</evidence>
<dbReference type="InterPro" id="IPR058087">
    <property type="entry name" value="XAC2610_dom"/>
</dbReference>
<dbReference type="AlphaFoldDB" id="A0A2Z4Z6T1"/>
<name>A0A2Z4Z6T1_9PSED</name>
<protein>
    <recommendedName>
        <fullName evidence="5">VCBS repeat-containing protein</fullName>
    </recommendedName>
</protein>
<feature type="compositionally biased region" description="Polar residues" evidence="1">
    <location>
        <begin position="203"/>
        <end position="214"/>
    </location>
</feature>
<feature type="chain" id="PRO_5044388276" description="VCBS repeat-containing protein" evidence="2">
    <location>
        <begin position="21"/>
        <end position="460"/>
    </location>
</feature>
<evidence type="ECO:0000256" key="2">
    <source>
        <dbReference type="SAM" id="SignalP"/>
    </source>
</evidence>
<proteinExistence type="predicted"/>
<dbReference type="NCBIfam" id="NF047539">
    <property type="entry name" value="XAC2610_fam"/>
    <property type="match status" value="1"/>
</dbReference>
<dbReference type="KEGG" id="pthv:CE140_04895"/>